<feature type="region of interest" description="Disordered" evidence="1">
    <location>
        <begin position="1"/>
        <end position="72"/>
    </location>
</feature>
<sequence>MASVATTNYHPRGEPNGIPNGLPNGLPNGDGHGDGNGIANGLPDGDSEEGPGQGPLPIATADEDEDPGQGFPAAEVIRREEGLLECVLFVEHCLEVLPQAAAAAANSEEGTEDLDNLQFNLQRCLARVQPLAHELEGQIDIALN</sequence>
<evidence type="ECO:0000256" key="1">
    <source>
        <dbReference type="SAM" id="MobiDB-lite"/>
    </source>
</evidence>
<organism evidence="2 3">
    <name type="scientific">Penicillium brevicompactum</name>
    <dbReference type="NCBI Taxonomy" id="5074"/>
    <lineage>
        <taxon>Eukaryota</taxon>
        <taxon>Fungi</taxon>
        <taxon>Dikarya</taxon>
        <taxon>Ascomycota</taxon>
        <taxon>Pezizomycotina</taxon>
        <taxon>Eurotiomycetes</taxon>
        <taxon>Eurotiomycetidae</taxon>
        <taxon>Eurotiales</taxon>
        <taxon>Aspergillaceae</taxon>
        <taxon>Penicillium</taxon>
    </lineage>
</organism>
<comment type="caution">
    <text evidence="2">The sequence shown here is derived from an EMBL/GenBank/DDBJ whole genome shotgun (WGS) entry which is preliminary data.</text>
</comment>
<reference evidence="2" key="2">
    <citation type="journal article" date="2023" name="IMA Fungus">
        <title>Comparative genomic study of the Penicillium genus elucidates a diverse pangenome and 15 lateral gene transfer events.</title>
        <authorList>
            <person name="Petersen C."/>
            <person name="Sorensen T."/>
            <person name="Nielsen M.R."/>
            <person name="Sondergaard T.E."/>
            <person name="Sorensen J.L."/>
            <person name="Fitzpatrick D.A."/>
            <person name="Frisvad J.C."/>
            <person name="Nielsen K.L."/>
        </authorList>
    </citation>
    <scope>NUCLEOTIDE SEQUENCE</scope>
    <source>
        <strain evidence="2">IBT 35673</strain>
    </source>
</reference>
<feature type="compositionally biased region" description="Gly residues" evidence="1">
    <location>
        <begin position="28"/>
        <end position="38"/>
    </location>
</feature>
<accession>A0A9W9QUB0</accession>
<gene>
    <name evidence="2" type="ORF">N7452_003653</name>
</gene>
<feature type="compositionally biased region" description="Low complexity" evidence="1">
    <location>
        <begin position="14"/>
        <end position="27"/>
    </location>
</feature>
<evidence type="ECO:0000313" key="3">
    <source>
        <dbReference type="Proteomes" id="UP001147695"/>
    </source>
</evidence>
<proteinExistence type="predicted"/>
<reference evidence="2" key="1">
    <citation type="submission" date="2022-12" db="EMBL/GenBank/DDBJ databases">
        <authorList>
            <person name="Petersen C."/>
        </authorList>
    </citation>
    <scope>NUCLEOTIDE SEQUENCE</scope>
    <source>
        <strain evidence="2">IBT 35673</strain>
    </source>
</reference>
<dbReference type="EMBL" id="JAPZBQ010000002">
    <property type="protein sequence ID" value="KAJ5345649.1"/>
    <property type="molecule type" value="Genomic_DNA"/>
</dbReference>
<dbReference type="Proteomes" id="UP001147695">
    <property type="component" value="Unassembled WGS sequence"/>
</dbReference>
<protein>
    <submittedName>
        <fullName evidence="2">Uncharacterized protein</fullName>
    </submittedName>
</protein>
<dbReference type="AlphaFoldDB" id="A0A9W9QUB0"/>
<name>A0A9W9QUB0_PENBR</name>
<evidence type="ECO:0000313" key="2">
    <source>
        <dbReference type="EMBL" id="KAJ5345649.1"/>
    </source>
</evidence>